<dbReference type="EMBL" id="CP002819">
    <property type="protein sequence ID" value="AEG68477.1"/>
    <property type="molecule type" value="Genomic_DNA"/>
</dbReference>
<sequence>MSVCGGRAGRYPGRRHHHDRRVRYRRHARRAHRRAHRPRRARADHHQQQRRQRRDGPGGAAQGAARAQDRLLVPAPVRFARVRRALPCRRDRTGTGAAGQPGRAHPRGGRRHRRLFLPNRLRHAVGRGQGDAHHRRQALRVRAAADRRLRPHQGPARRPLGQPRLPQDRAQLRPRDGDGRQVRHRRGRRDRRTGRAGPGAHRHTGHFRQAHRASRWRCASQGGRMNAEATTRIRRWTRDQIAARVARDIPEGSVVNLGIGLPTLVANQLPADREILLHSENGLLGMGPAPAPGEEDPDLINAGKQPVTIRPGGAYFHHADSFAMMRGGHLDYCVLGAFQVSATGDLANWHTGAPDAIPAVGGAMDLAIGAKQVFVMMEHQTKQGDSKIVPTCTYPLTGIGCVDTIYTDLAVIDVTPDGLIVREMAEGLDFDTLQTLTAVPLRRA</sequence>
<feature type="compositionally biased region" description="Basic residues" evidence="3">
    <location>
        <begin position="182"/>
        <end position="215"/>
    </location>
</feature>
<dbReference type="SMART" id="SM00882">
    <property type="entry name" value="CoA_trans"/>
    <property type="match status" value="1"/>
</dbReference>
<reference evidence="4 5" key="1">
    <citation type="journal article" date="2011" name="J. Bacteriol.">
        <title>Complete genome sequence of the plant pathogen Ralstonia solanacearum strain Po82.</title>
        <authorList>
            <person name="Xu J."/>
            <person name="Zheng H.J."/>
            <person name="Liu L."/>
            <person name="Pan Z.C."/>
            <person name="Prior P."/>
            <person name="Tang B."/>
            <person name="Xu J.S."/>
            <person name="Zhang H."/>
            <person name="Tian Q."/>
            <person name="Zhang L.Q."/>
            <person name="Feng J."/>
        </authorList>
    </citation>
    <scope>NUCLEOTIDE SEQUENCE [LARGE SCALE GENOMIC DNA]</scope>
    <source>
        <strain evidence="4 5">Po82</strain>
    </source>
</reference>
<name>F6FZW5_RALS8</name>
<evidence type="ECO:0000256" key="1">
    <source>
        <dbReference type="ARBA" id="ARBA00007047"/>
    </source>
</evidence>
<evidence type="ECO:0000256" key="2">
    <source>
        <dbReference type="ARBA" id="ARBA00022679"/>
    </source>
</evidence>
<dbReference type="PANTHER" id="PTHR13707">
    <property type="entry name" value="KETOACID-COENZYME A TRANSFERASE"/>
    <property type="match status" value="1"/>
</dbReference>
<dbReference type="KEGG" id="rsn:RSPO_c01176"/>
<protein>
    <submittedName>
        <fullName evidence="4">3-oxoadipate CoA-transferase subunit B</fullName>
    </submittedName>
</protein>
<comment type="similarity">
    <text evidence="1">Belongs to the 3-oxoacid CoA-transferase subunit B family.</text>
</comment>
<organism evidence="4 5">
    <name type="scientific">Ralstonia solanacearum (strain Po82)</name>
    <dbReference type="NCBI Taxonomy" id="1031711"/>
    <lineage>
        <taxon>Bacteria</taxon>
        <taxon>Pseudomonadati</taxon>
        <taxon>Pseudomonadota</taxon>
        <taxon>Betaproteobacteria</taxon>
        <taxon>Burkholderiales</taxon>
        <taxon>Burkholderiaceae</taxon>
        <taxon>Ralstonia</taxon>
        <taxon>Ralstonia solanacearum species complex</taxon>
    </lineage>
</organism>
<evidence type="ECO:0000313" key="4">
    <source>
        <dbReference type="EMBL" id="AEG68477.1"/>
    </source>
</evidence>
<dbReference type="HOGENOM" id="CLU_049121_0_0_4"/>
<dbReference type="PATRIC" id="fig|1031711.3.peg.1153"/>
<gene>
    <name evidence="4" type="primary">pcaJ</name>
    <name evidence="4" type="ordered locus">RSPO_c01176</name>
</gene>
<feature type="compositionally biased region" description="Basic residues" evidence="3">
    <location>
        <begin position="12"/>
        <end position="53"/>
    </location>
</feature>
<dbReference type="InterPro" id="IPR004164">
    <property type="entry name" value="CoA_transf_AS"/>
</dbReference>
<dbReference type="eggNOG" id="COG2057">
    <property type="taxonomic scope" value="Bacteria"/>
</dbReference>
<feature type="region of interest" description="Disordered" evidence="3">
    <location>
        <begin position="84"/>
        <end position="230"/>
    </location>
</feature>
<dbReference type="InterPro" id="IPR037171">
    <property type="entry name" value="NagB/RpiA_transferase-like"/>
</dbReference>
<dbReference type="InterPro" id="IPR012791">
    <property type="entry name" value="3-oxoacid_CoA-transf_B"/>
</dbReference>
<dbReference type="SUPFAM" id="SSF100950">
    <property type="entry name" value="NagB/RpiA/CoA transferase-like"/>
    <property type="match status" value="1"/>
</dbReference>
<dbReference type="Pfam" id="PF01144">
    <property type="entry name" value="CoA_trans"/>
    <property type="match status" value="1"/>
</dbReference>
<dbReference type="PROSITE" id="PS01274">
    <property type="entry name" value="COA_TRANSF_2"/>
    <property type="match status" value="1"/>
</dbReference>
<keyword evidence="2 4" id="KW-0808">Transferase</keyword>
<feature type="compositionally biased region" description="Basic residues" evidence="3">
    <location>
        <begin position="104"/>
        <end position="125"/>
    </location>
</feature>
<feature type="region of interest" description="Disordered" evidence="3">
    <location>
        <begin position="1"/>
        <end position="72"/>
    </location>
</feature>
<dbReference type="GO" id="GO:0008410">
    <property type="term" value="F:CoA-transferase activity"/>
    <property type="evidence" value="ECO:0007669"/>
    <property type="project" value="InterPro"/>
</dbReference>
<feature type="compositionally biased region" description="Low complexity" evidence="3">
    <location>
        <begin position="62"/>
        <end position="72"/>
    </location>
</feature>
<feature type="compositionally biased region" description="Basic and acidic residues" evidence="3">
    <location>
        <begin position="166"/>
        <end position="181"/>
    </location>
</feature>
<dbReference type="Gene3D" id="3.40.1080.10">
    <property type="entry name" value="Glutaconate Coenzyme A-transferase"/>
    <property type="match status" value="1"/>
</dbReference>
<evidence type="ECO:0000256" key="3">
    <source>
        <dbReference type="SAM" id="MobiDB-lite"/>
    </source>
</evidence>
<dbReference type="AlphaFoldDB" id="F6FZW5"/>
<proteinExistence type="inferred from homology"/>
<evidence type="ECO:0000313" key="5">
    <source>
        <dbReference type="Proteomes" id="UP000007953"/>
    </source>
</evidence>
<dbReference type="Proteomes" id="UP000007953">
    <property type="component" value="Chromosome"/>
</dbReference>
<dbReference type="NCBIfam" id="TIGR02428">
    <property type="entry name" value="pcaJ_scoB_fam"/>
    <property type="match status" value="1"/>
</dbReference>
<accession>F6FZW5</accession>
<dbReference type="PANTHER" id="PTHR13707:SF57">
    <property type="entry name" value="SUCCINYL-COA:3-KETOACID COENZYME A TRANSFERASE SUBUNIT B-RELATED"/>
    <property type="match status" value="1"/>
</dbReference>
<dbReference type="InterPro" id="IPR004165">
    <property type="entry name" value="CoA_trans_fam_I"/>
</dbReference>